<dbReference type="InterPro" id="IPR025997">
    <property type="entry name" value="SBP_2_dom"/>
</dbReference>
<dbReference type="EMBL" id="JAHQCW010000064">
    <property type="protein sequence ID" value="MBU9739527.1"/>
    <property type="molecule type" value="Genomic_DNA"/>
</dbReference>
<dbReference type="RefSeq" id="WP_238723341.1">
    <property type="nucleotide sequence ID" value="NZ_JAHQCW010000064.1"/>
</dbReference>
<dbReference type="InterPro" id="IPR028082">
    <property type="entry name" value="Peripla_BP_I"/>
</dbReference>
<dbReference type="PANTHER" id="PTHR46847:SF1">
    <property type="entry name" value="D-ALLOSE-BINDING PERIPLASMIC PROTEIN-RELATED"/>
    <property type="match status" value="1"/>
</dbReference>
<feature type="domain" description="Periplasmic binding protein" evidence="6">
    <location>
        <begin position="68"/>
        <end position="333"/>
    </location>
</feature>
<dbReference type="AlphaFoldDB" id="A0A949K4R8"/>
<gene>
    <name evidence="7" type="ORF">KTH89_23615</name>
</gene>
<feature type="compositionally biased region" description="Low complexity" evidence="4">
    <location>
        <begin position="26"/>
        <end position="53"/>
    </location>
</feature>
<organism evidence="7 8">
    <name type="scientific">Diplocloster agilis</name>
    <dbReference type="NCBI Taxonomy" id="2850323"/>
    <lineage>
        <taxon>Bacteria</taxon>
        <taxon>Bacillati</taxon>
        <taxon>Bacillota</taxon>
        <taxon>Clostridia</taxon>
        <taxon>Lachnospirales</taxon>
        <taxon>Lachnospiraceae</taxon>
        <taxon>Diplocloster</taxon>
    </lineage>
</organism>
<dbReference type="Gene3D" id="3.40.50.2300">
    <property type="match status" value="2"/>
</dbReference>
<feature type="region of interest" description="Disordered" evidence="4">
    <location>
        <begin position="26"/>
        <end position="57"/>
    </location>
</feature>
<evidence type="ECO:0000256" key="3">
    <source>
        <dbReference type="ARBA" id="ARBA00022729"/>
    </source>
</evidence>
<evidence type="ECO:0000256" key="2">
    <source>
        <dbReference type="ARBA" id="ARBA00007639"/>
    </source>
</evidence>
<evidence type="ECO:0000313" key="8">
    <source>
        <dbReference type="Proteomes" id="UP000712157"/>
    </source>
</evidence>
<protein>
    <submittedName>
        <fullName evidence="7">Sugar ABC transporter substrate-binding protein</fullName>
    </submittedName>
</protein>
<dbReference type="Pfam" id="PF13407">
    <property type="entry name" value="Peripla_BP_4"/>
    <property type="match status" value="1"/>
</dbReference>
<dbReference type="GO" id="GO:0030246">
    <property type="term" value="F:carbohydrate binding"/>
    <property type="evidence" value="ECO:0007669"/>
    <property type="project" value="UniProtKB-ARBA"/>
</dbReference>
<comment type="caution">
    <text evidence="7">The sequence shown here is derived from an EMBL/GenBank/DDBJ whole genome shotgun (WGS) entry which is preliminary data.</text>
</comment>
<feature type="signal peptide" evidence="5">
    <location>
        <begin position="1"/>
        <end position="19"/>
    </location>
</feature>
<evidence type="ECO:0000256" key="1">
    <source>
        <dbReference type="ARBA" id="ARBA00004196"/>
    </source>
</evidence>
<keyword evidence="3 5" id="KW-0732">Signal</keyword>
<reference evidence="7" key="1">
    <citation type="submission" date="2021-06" db="EMBL/GenBank/DDBJ databases">
        <title>Description of novel taxa of the family Lachnospiraceae.</title>
        <authorList>
            <person name="Chaplin A.V."/>
            <person name="Sokolova S.R."/>
            <person name="Pikina A.P."/>
            <person name="Korzhanova M."/>
            <person name="Belova V."/>
            <person name="Korostin D."/>
            <person name="Efimov B.A."/>
        </authorList>
    </citation>
    <scope>NUCLEOTIDE SEQUENCE</scope>
    <source>
        <strain evidence="7">ASD5720</strain>
    </source>
</reference>
<name>A0A949K4R8_9FIRM</name>
<dbReference type="CDD" id="cd01536">
    <property type="entry name" value="PBP1_ABC_sugar_binding-like"/>
    <property type="match status" value="1"/>
</dbReference>
<proteinExistence type="inferred from homology"/>
<evidence type="ECO:0000259" key="6">
    <source>
        <dbReference type="Pfam" id="PF13407"/>
    </source>
</evidence>
<accession>A0A949K4R8</accession>
<dbReference type="PANTHER" id="PTHR46847">
    <property type="entry name" value="D-ALLOSE-BINDING PERIPLASMIC PROTEIN-RELATED"/>
    <property type="match status" value="1"/>
</dbReference>
<comment type="subcellular location">
    <subcellularLocation>
        <location evidence="1">Cell envelope</location>
    </subcellularLocation>
</comment>
<keyword evidence="8" id="KW-1185">Reference proteome</keyword>
<comment type="similarity">
    <text evidence="2">Belongs to the bacterial solute-binding protein 2 family.</text>
</comment>
<dbReference type="GO" id="GO:0030313">
    <property type="term" value="C:cell envelope"/>
    <property type="evidence" value="ECO:0007669"/>
    <property type="project" value="UniProtKB-SubCell"/>
</dbReference>
<sequence length="368" mass="39599">MKKALALLMVAAMSLGLVACGSSEKPAEAPAESAAPAAPAESAKPAESQAPAADSTGEKQTYKIGVSIMELTAYTWYQGVIDGCNQWMADHGDEYGVNFEFSFEDSRSDVQTMLTNVENMASAGSDGIILFPADASSAIPTMKELTGQGIPFVIGDYAQEPSSDSDVVWSTFVGHDMKALGKKAGEEAVKYLDTLGKDDPVCLFISRPTSGQVSQDRFDGFKSAVLEKYPNAKIIEEGDTGAGNRDSAQTLMENVLQRESVIDVVCGHNDAEVVGAYYAAVAQGRDETKFIGIAGDIDVLTWISENNDKWLAEVLQDPVVLGYQATDAMYKALVLKEDLPENYDLPEPEAITPSNIADYDWKNWGWLG</sequence>
<dbReference type="Proteomes" id="UP000712157">
    <property type="component" value="Unassembled WGS sequence"/>
</dbReference>
<dbReference type="SUPFAM" id="SSF53822">
    <property type="entry name" value="Periplasmic binding protein-like I"/>
    <property type="match status" value="1"/>
</dbReference>
<evidence type="ECO:0000313" key="7">
    <source>
        <dbReference type="EMBL" id="MBU9739527.1"/>
    </source>
</evidence>
<evidence type="ECO:0000256" key="5">
    <source>
        <dbReference type="SAM" id="SignalP"/>
    </source>
</evidence>
<feature type="chain" id="PRO_5038491045" evidence="5">
    <location>
        <begin position="20"/>
        <end position="368"/>
    </location>
</feature>
<dbReference type="PROSITE" id="PS51257">
    <property type="entry name" value="PROKAR_LIPOPROTEIN"/>
    <property type="match status" value="1"/>
</dbReference>
<evidence type="ECO:0000256" key="4">
    <source>
        <dbReference type="SAM" id="MobiDB-lite"/>
    </source>
</evidence>